<feature type="transmembrane region" description="Helical" evidence="10">
    <location>
        <begin position="453"/>
        <end position="472"/>
    </location>
</feature>
<feature type="transmembrane region" description="Helical" evidence="10">
    <location>
        <begin position="202"/>
        <end position="219"/>
    </location>
</feature>
<keyword evidence="5" id="KW-0862">Zinc</keyword>
<evidence type="ECO:0000259" key="11">
    <source>
        <dbReference type="PROSITE" id="PS50089"/>
    </source>
</evidence>
<keyword evidence="3" id="KW-0479">Metal-binding</keyword>
<dbReference type="Pfam" id="PF13639">
    <property type="entry name" value="zf-RING_2"/>
    <property type="match status" value="1"/>
</dbReference>
<evidence type="ECO:0000256" key="3">
    <source>
        <dbReference type="ARBA" id="ARBA00022723"/>
    </source>
</evidence>
<dbReference type="PANTHER" id="PTHR22763:SF191">
    <property type="entry name" value="RING FINGER PROTEIN 145 HOMOLOG"/>
    <property type="match status" value="1"/>
</dbReference>
<dbReference type="GO" id="GO:0043161">
    <property type="term" value="P:proteasome-mediated ubiquitin-dependent protein catabolic process"/>
    <property type="evidence" value="ECO:0007669"/>
    <property type="project" value="TreeGrafter"/>
</dbReference>
<feature type="transmembrane region" description="Helical" evidence="10">
    <location>
        <begin position="118"/>
        <end position="136"/>
    </location>
</feature>
<dbReference type="SMART" id="SM00744">
    <property type="entry name" value="RINGv"/>
    <property type="match status" value="1"/>
</dbReference>
<dbReference type="InterPro" id="IPR011016">
    <property type="entry name" value="Znf_RING-CH"/>
</dbReference>
<feature type="transmembrane region" description="Helical" evidence="10">
    <location>
        <begin position="256"/>
        <end position="289"/>
    </location>
</feature>
<evidence type="ECO:0000256" key="5">
    <source>
        <dbReference type="ARBA" id="ARBA00022833"/>
    </source>
</evidence>
<dbReference type="InterPro" id="IPR001841">
    <property type="entry name" value="Znf_RING"/>
</dbReference>
<dbReference type="PANTHER" id="PTHR22763">
    <property type="entry name" value="RING ZINC FINGER PROTEIN"/>
    <property type="match status" value="1"/>
</dbReference>
<dbReference type="SMART" id="SM01197">
    <property type="entry name" value="FANCL_C"/>
    <property type="match status" value="1"/>
</dbReference>
<evidence type="ECO:0000313" key="12">
    <source>
        <dbReference type="EMBL" id="CAC5389291.1"/>
    </source>
</evidence>
<dbReference type="GO" id="GO:0012505">
    <property type="term" value="C:endomembrane system"/>
    <property type="evidence" value="ECO:0007669"/>
    <property type="project" value="TreeGrafter"/>
</dbReference>
<evidence type="ECO:0000256" key="6">
    <source>
        <dbReference type="ARBA" id="ARBA00022989"/>
    </source>
</evidence>
<dbReference type="EC" id="2.3.2.27" evidence="12"/>
<organism evidence="12 13">
    <name type="scientific">Mytilus coruscus</name>
    <name type="common">Sea mussel</name>
    <dbReference type="NCBI Taxonomy" id="42192"/>
    <lineage>
        <taxon>Eukaryota</taxon>
        <taxon>Metazoa</taxon>
        <taxon>Spiralia</taxon>
        <taxon>Lophotrochozoa</taxon>
        <taxon>Mollusca</taxon>
        <taxon>Bivalvia</taxon>
        <taxon>Autobranchia</taxon>
        <taxon>Pteriomorphia</taxon>
        <taxon>Mytilida</taxon>
        <taxon>Mytiloidea</taxon>
        <taxon>Mytilidae</taxon>
        <taxon>Mytilinae</taxon>
        <taxon>Mytilus</taxon>
    </lineage>
</organism>
<proteinExistence type="predicted"/>
<keyword evidence="2 10" id="KW-0812">Transmembrane</keyword>
<dbReference type="Pfam" id="PF13705">
    <property type="entry name" value="TRC8_N"/>
    <property type="match status" value="1"/>
</dbReference>
<keyword evidence="7 10" id="KW-0472">Membrane</keyword>
<protein>
    <submittedName>
        <fullName evidence="12">RNF145</fullName>
        <ecNumber evidence="12">2.3.2.27</ecNumber>
    </submittedName>
</protein>
<dbReference type="GO" id="GO:0061630">
    <property type="term" value="F:ubiquitin protein ligase activity"/>
    <property type="evidence" value="ECO:0007669"/>
    <property type="project" value="UniProtKB-EC"/>
</dbReference>
<dbReference type="GO" id="GO:0008270">
    <property type="term" value="F:zinc ion binding"/>
    <property type="evidence" value="ECO:0007669"/>
    <property type="project" value="UniProtKB-KW"/>
</dbReference>
<feature type="transmembrane region" description="Helical" evidence="10">
    <location>
        <begin position="225"/>
        <end position="244"/>
    </location>
</feature>
<dbReference type="EMBL" id="CACVKT020004326">
    <property type="protein sequence ID" value="CAC5389291.1"/>
    <property type="molecule type" value="Genomic_DNA"/>
</dbReference>
<feature type="domain" description="RING-type" evidence="11">
    <location>
        <begin position="534"/>
        <end position="572"/>
    </location>
</feature>
<dbReference type="InterPro" id="IPR025754">
    <property type="entry name" value="TRC8_N_dom"/>
</dbReference>
<keyword evidence="6 10" id="KW-1133">Transmembrane helix</keyword>
<dbReference type="Gene3D" id="3.30.40.10">
    <property type="entry name" value="Zinc/RING finger domain, C3HC4 (zinc finger)"/>
    <property type="match status" value="1"/>
</dbReference>
<feature type="transmembrane region" description="Helical" evidence="10">
    <location>
        <begin position="72"/>
        <end position="90"/>
    </location>
</feature>
<evidence type="ECO:0000256" key="4">
    <source>
        <dbReference type="ARBA" id="ARBA00022771"/>
    </source>
</evidence>
<dbReference type="InterPro" id="IPR013083">
    <property type="entry name" value="Znf_RING/FYVE/PHD"/>
</dbReference>
<feature type="transmembrane region" description="Helical" evidence="10">
    <location>
        <begin position="171"/>
        <end position="190"/>
    </location>
</feature>
<evidence type="ECO:0000256" key="9">
    <source>
        <dbReference type="SAM" id="MobiDB-lite"/>
    </source>
</evidence>
<dbReference type="GO" id="GO:0036503">
    <property type="term" value="P:ERAD pathway"/>
    <property type="evidence" value="ECO:0007669"/>
    <property type="project" value="TreeGrafter"/>
</dbReference>
<feature type="region of interest" description="Disordered" evidence="9">
    <location>
        <begin position="602"/>
        <end position="623"/>
    </location>
</feature>
<comment type="subcellular location">
    <subcellularLocation>
        <location evidence="1">Membrane</location>
        <topology evidence="1">Multi-pass membrane protein</topology>
    </subcellularLocation>
</comment>
<dbReference type="InterPro" id="IPR050731">
    <property type="entry name" value="HRD1_E3_ubiq-ligases"/>
</dbReference>
<evidence type="ECO:0000256" key="1">
    <source>
        <dbReference type="ARBA" id="ARBA00004141"/>
    </source>
</evidence>
<feature type="transmembrane region" description="Helical" evidence="10">
    <location>
        <begin position="12"/>
        <end position="33"/>
    </location>
</feature>
<dbReference type="GO" id="GO:0016020">
    <property type="term" value="C:membrane"/>
    <property type="evidence" value="ECO:0007669"/>
    <property type="project" value="UniProtKB-SubCell"/>
</dbReference>
<feature type="transmembrane region" description="Helical" evidence="10">
    <location>
        <begin position="478"/>
        <end position="496"/>
    </location>
</feature>
<dbReference type="AlphaFoldDB" id="A0A6J8C1A5"/>
<feature type="transmembrane region" description="Helical" evidence="10">
    <location>
        <begin position="376"/>
        <end position="393"/>
    </location>
</feature>
<evidence type="ECO:0000256" key="8">
    <source>
        <dbReference type="PROSITE-ProRule" id="PRU00175"/>
    </source>
</evidence>
<dbReference type="SUPFAM" id="SSF57850">
    <property type="entry name" value="RING/U-box"/>
    <property type="match status" value="1"/>
</dbReference>
<evidence type="ECO:0000313" key="13">
    <source>
        <dbReference type="Proteomes" id="UP000507470"/>
    </source>
</evidence>
<gene>
    <name evidence="12" type="ORF">MCOR_24470</name>
</gene>
<evidence type="ECO:0000256" key="2">
    <source>
        <dbReference type="ARBA" id="ARBA00022692"/>
    </source>
</evidence>
<feature type="transmembrane region" description="Helical" evidence="10">
    <location>
        <begin position="405"/>
        <end position="433"/>
    </location>
</feature>
<dbReference type="CDD" id="cd16476">
    <property type="entry name" value="RING-H2_RNF139-like"/>
    <property type="match status" value="1"/>
</dbReference>
<dbReference type="SMART" id="SM00184">
    <property type="entry name" value="RING"/>
    <property type="match status" value="1"/>
</dbReference>
<evidence type="ECO:0000256" key="10">
    <source>
        <dbReference type="SAM" id="Phobius"/>
    </source>
</evidence>
<sequence length="650" mass="74743">MWQLKVQREQVEAVVGVILRIPSLVLAELWFRTSPEKLTDQPDDVTFIITVIYYLSLFFALALAALPLKNLVYLYIYTLCAGLVCFNWYMSHLFVSTELSQESQSSTFLADSSETQRVLLHLLTQCITSAFICYLLEITNWTRFVFLAFVLPVIAKIMGMPSDVTSGVHNFSTIFTILLVAFTVFNNLSYTFETVRVLLRKLSEAVTEFGWIPVILASWNTLHVGIQLLIFWIYMFISHIYVFFKVGNSMIIKEGFSMIFLAVVGECCATPISLLALSVTVSYFSYFILTFTKIFLQGWRGYMNDNDTFRGWTEGGTMLLIAFQTGLTDLKPLQRTFLMSILLFIVVSSLIESMYEVADPILLSLSAAHNRNIFKHVRAVLLFTFLWMFPLYMTYSICQYFTLDFWLLVIISSGILTTFQAIGSLTVYSLFIYDSLRENSWEKLDDVIYYTRATVRVFEFLVALFVVCFGLKETLVGHWSLINSAILIIHCYFNVYKRLETGWKTFLLRREAVSRVESLPQATEEQLNSLSDVCPICFSTMTQAKVTPCNHFFHATCLRKWLYVKDTCPMCHKKIEVKRNDNNQTGIVVENNYVHNLMERDDDLTEESDTSESDNESDVSTEILEEDHDQIIDNVEAERAALQTIQNNEA</sequence>
<name>A0A6J8C1A5_MYTCO</name>
<keyword evidence="4 8" id="KW-0863">Zinc-finger</keyword>
<keyword evidence="12" id="KW-0012">Acyltransferase</keyword>
<reference evidence="12 13" key="1">
    <citation type="submission" date="2020-06" db="EMBL/GenBank/DDBJ databases">
        <authorList>
            <person name="Li R."/>
            <person name="Bekaert M."/>
        </authorList>
    </citation>
    <scope>NUCLEOTIDE SEQUENCE [LARGE SCALE GENOMIC DNA]</scope>
    <source>
        <strain evidence="13">wild</strain>
    </source>
</reference>
<feature type="transmembrane region" description="Helical" evidence="10">
    <location>
        <begin position="45"/>
        <end position="65"/>
    </location>
</feature>
<feature type="transmembrane region" description="Helical" evidence="10">
    <location>
        <begin position="141"/>
        <end position="159"/>
    </location>
</feature>
<keyword evidence="12" id="KW-0808">Transferase</keyword>
<dbReference type="OrthoDB" id="4752984at2759"/>
<dbReference type="Proteomes" id="UP000507470">
    <property type="component" value="Unassembled WGS sequence"/>
</dbReference>
<dbReference type="PROSITE" id="PS50089">
    <property type="entry name" value="ZF_RING_2"/>
    <property type="match status" value="1"/>
</dbReference>
<keyword evidence="13" id="KW-1185">Reference proteome</keyword>
<accession>A0A6J8C1A5</accession>
<evidence type="ECO:0000256" key="7">
    <source>
        <dbReference type="ARBA" id="ARBA00023136"/>
    </source>
</evidence>
<feature type="transmembrane region" description="Helical" evidence="10">
    <location>
        <begin position="337"/>
        <end position="355"/>
    </location>
</feature>